<dbReference type="CDD" id="cd06171">
    <property type="entry name" value="Sigma70_r4"/>
    <property type="match status" value="1"/>
</dbReference>
<dbReference type="Gene3D" id="1.10.1740.10">
    <property type="match status" value="1"/>
</dbReference>
<keyword evidence="4" id="KW-0804">Transcription</keyword>
<dbReference type="Pfam" id="PF22029">
    <property type="entry name" value="PhyR_sigma2"/>
    <property type="match status" value="1"/>
</dbReference>
<keyword evidence="3" id="KW-0731">Sigma factor</keyword>
<dbReference type="InterPro" id="IPR013324">
    <property type="entry name" value="RNA_pol_sigma_r3/r4-like"/>
</dbReference>
<proteinExistence type="inferred from homology"/>
<dbReference type="PANTHER" id="PTHR43133:SF25">
    <property type="entry name" value="RNA POLYMERASE SIGMA FACTOR RFAY-RELATED"/>
    <property type="match status" value="1"/>
</dbReference>
<dbReference type="Gene3D" id="1.10.10.10">
    <property type="entry name" value="Winged helix-like DNA-binding domain superfamily/Winged helix DNA-binding domain"/>
    <property type="match status" value="1"/>
</dbReference>
<geneLocation type="plasmid" evidence="8">
    <name>1</name>
</geneLocation>
<name>A0A679JXU5_9HYPH</name>
<keyword evidence="8" id="KW-0614">Plasmid</keyword>
<dbReference type="InterPro" id="IPR039425">
    <property type="entry name" value="RNA_pol_sigma-70-like"/>
</dbReference>
<dbReference type="GO" id="GO:0003677">
    <property type="term" value="F:DNA binding"/>
    <property type="evidence" value="ECO:0007669"/>
    <property type="project" value="InterPro"/>
</dbReference>
<evidence type="ECO:0000256" key="2">
    <source>
        <dbReference type="ARBA" id="ARBA00023015"/>
    </source>
</evidence>
<dbReference type="SUPFAM" id="SSF88946">
    <property type="entry name" value="Sigma2 domain of RNA polymerase sigma factors"/>
    <property type="match status" value="1"/>
</dbReference>
<reference evidence="8" key="1">
    <citation type="submission" date="2019-12" db="EMBL/GenBank/DDBJ databases">
        <authorList>
            <person name="Cremers G."/>
        </authorList>
    </citation>
    <scope>NUCLEOTIDE SEQUENCE</scope>
    <source>
        <strain evidence="8">Mbul2</strain>
        <plasmid evidence="8">1</plasmid>
    </source>
</reference>
<dbReference type="GO" id="GO:0016987">
    <property type="term" value="F:sigma factor activity"/>
    <property type="evidence" value="ECO:0007669"/>
    <property type="project" value="UniProtKB-KW"/>
</dbReference>
<feature type="domain" description="PhyR sigma2" evidence="7">
    <location>
        <begin position="59"/>
        <end position="113"/>
    </location>
</feature>
<protein>
    <submittedName>
        <fullName evidence="8">ECF RNA polymerase sigma factor SigR</fullName>
    </submittedName>
</protein>
<gene>
    <name evidence="8" type="primary">sigR</name>
    <name evidence="8" type="ORF">MBLL_00286</name>
</gene>
<dbReference type="GO" id="GO:0006352">
    <property type="term" value="P:DNA-templated transcription initiation"/>
    <property type="evidence" value="ECO:0007669"/>
    <property type="project" value="InterPro"/>
</dbReference>
<keyword evidence="2" id="KW-0805">Transcription regulation</keyword>
<comment type="similarity">
    <text evidence="1">Belongs to the sigma-70 factor family. ECF subfamily.</text>
</comment>
<dbReference type="PANTHER" id="PTHR43133">
    <property type="entry name" value="RNA POLYMERASE ECF-TYPE SIGMA FACTO"/>
    <property type="match status" value="1"/>
</dbReference>
<sequence length="227" mass="25604">MNEYSLPGAKFFVQAWNKHDFAASMPLSPTLKSVRSGQRAYGSPAHARRQEMTDMMRLIEPLIPALRRYAHALLRNPTDADDLVQDCLERAVTRWHQRQVDGDARTWLFAILHNLAVTQMRQRARRGAHMPIEDTAEANLAVAPTQESGLRHRDLMMALDALPEEQRSVLLLVTVEGLSYAETADILAIPTGTVMSRLSRARDRMIQSMDGTEASVPAKRPLLRRVK</sequence>
<feature type="domain" description="RNA polymerase sigma factor 70 region 4 type 2" evidence="6">
    <location>
        <begin position="153"/>
        <end position="205"/>
    </location>
</feature>
<evidence type="ECO:0000256" key="3">
    <source>
        <dbReference type="ARBA" id="ARBA00023082"/>
    </source>
</evidence>
<dbReference type="SUPFAM" id="SSF88659">
    <property type="entry name" value="Sigma3 and sigma4 domains of RNA polymerase sigma factors"/>
    <property type="match status" value="1"/>
</dbReference>
<dbReference type="InterPro" id="IPR036388">
    <property type="entry name" value="WH-like_DNA-bd_sf"/>
</dbReference>
<dbReference type="InterPro" id="IPR014284">
    <property type="entry name" value="RNA_pol_sigma-70_dom"/>
</dbReference>
<evidence type="ECO:0000259" key="6">
    <source>
        <dbReference type="Pfam" id="PF08281"/>
    </source>
</evidence>
<evidence type="ECO:0000313" key="8">
    <source>
        <dbReference type="EMBL" id="CAA2136684.1"/>
    </source>
</evidence>
<evidence type="ECO:0000256" key="4">
    <source>
        <dbReference type="ARBA" id="ARBA00023163"/>
    </source>
</evidence>
<dbReference type="NCBIfam" id="TIGR02937">
    <property type="entry name" value="sigma70-ECF"/>
    <property type="match status" value="1"/>
</dbReference>
<dbReference type="InterPro" id="IPR013325">
    <property type="entry name" value="RNA_pol_sigma_r2"/>
</dbReference>
<evidence type="ECO:0000256" key="5">
    <source>
        <dbReference type="SAM" id="MobiDB-lite"/>
    </source>
</evidence>
<organism evidence="8">
    <name type="scientific">Methylobacterium bullatum</name>
    <dbReference type="NCBI Taxonomy" id="570505"/>
    <lineage>
        <taxon>Bacteria</taxon>
        <taxon>Pseudomonadati</taxon>
        <taxon>Pseudomonadota</taxon>
        <taxon>Alphaproteobacteria</taxon>
        <taxon>Hyphomicrobiales</taxon>
        <taxon>Methylobacteriaceae</taxon>
        <taxon>Methylobacterium</taxon>
    </lineage>
</organism>
<accession>A0A679JXU5</accession>
<dbReference type="AlphaFoldDB" id="A0A679JXU5"/>
<dbReference type="EMBL" id="LR743510">
    <property type="protein sequence ID" value="CAA2136684.1"/>
    <property type="molecule type" value="Genomic_DNA"/>
</dbReference>
<dbReference type="InterPro" id="IPR013249">
    <property type="entry name" value="RNA_pol_sigma70_r4_t2"/>
</dbReference>
<dbReference type="Pfam" id="PF08281">
    <property type="entry name" value="Sigma70_r4_2"/>
    <property type="match status" value="1"/>
</dbReference>
<evidence type="ECO:0000259" key="7">
    <source>
        <dbReference type="Pfam" id="PF22029"/>
    </source>
</evidence>
<dbReference type="InterPro" id="IPR053866">
    <property type="entry name" value="PhyR_sigma2"/>
</dbReference>
<evidence type="ECO:0000256" key="1">
    <source>
        <dbReference type="ARBA" id="ARBA00010641"/>
    </source>
</evidence>
<feature type="region of interest" description="Disordered" evidence="5">
    <location>
        <begin position="208"/>
        <end position="227"/>
    </location>
</feature>